<gene>
    <name evidence="3" type="ORF">MONBRDRAFT_37880</name>
</gene>
<dbReference type="Pfam" id="PF12739">
    <property type="entry name" value="TRAPPC-Trs85"/>
    <property type="match status" value="1"/>
</dbReference>
<name>A9V4E1_MONBE</name>
<dbReference type="Proteomes" id="UP000001357">
    <property type="component" value="Unassembled WGS sequence"/>
</dbReference>
<dbReference type="GO" id="GO:0030866">
    <property type="term" value="P:cortical actin cytoskeleton organization"/>
    <property type="evidence" value="ECO:0000318"/>
    <property type="project" value="GO_Central"/>
</dbReference>
<dbReference type="STRING" id="81824.A9V4E1"/>
<feature type="compositionally biased region" description="Basic residues" evidence="2">
    <location>
        <begin position="1"/>
        <end position="11"/>
    </location>
</feature>
<dbReference type="eggNOG" id="KOG1938">
    <property type="taxonomic scope" value="Eukaryota"/>
</dbReference>
<protein>
    <submittedName>
        <fullName evidence="3">Uncharacterized protein</fullName>
    </submittedName>
</protein>
<accession>A9V4E1</accession>
<evidence type="ECO:0000313" key="3">
    <source>
        <dbReference type="EMBL" id="EDQ87694.1"/>
    </source>
</evidence>
<dbReference type="InterPro" id="IPR019137">
    <property type="entry name" value="Nck-associated_protein-1"/>
</dbReference>
<evidence type="ECO:0000256" key="1">
    <source>
        <dbReference type="ARBA" id="ARBA00037947"/>
    </source>
</evidence>
<dbReference type="GO" id="GO:0030031">
    <property type="term" value="P:cell projection assembly"/>
    <property type="evidence" value="ECO:0000318"/>
    <property type="project" value="GO_Central"/>
</dbReference>
<reference evidence="3 4" key="1">
    <citation type="journal article" date="2008" name="Nature">
        <title>The genome of the choanoflagellate Monosiga brevicollis and the origin of metazoans.</title>
        <authorList>
            <consortium name="JGI Sequencing"/>
            <person name="King N."/>
            <person name="Westbrook M.J."/>
            <person name="Young S.L."/>
            <person name="Kuo A."/>
            <person name="Abedin M."/>
            <person name="Chapman J."/>
            <person name="Fairclough S."/>
            <person name="Hellsten U."/>
            <person name="Isogai Y."/>
            <person name="Letunic I."/>
            <person name="Marr M."/>
            <person name="Pincus D."/>
            <person name="Putnam N."/>
            <person name="Rokas A."/>
            <person name="Wright K.J."/>
            <person name="Zuzow R."/>
            <person name="Dirks W."/>
            <person name="Good M."/>
            <person name="Goodstein D."/>
            <person name="Lemons D."/>
            <person name="Li W."/>
            <person name="Lyons J.B."/>
            <person name="Morris A."/>
            <person name="Nichols S."/>
            <person name="Richter D.J."/>
            <person name="Salamov A."/>
            <person name="Bork P."/>
            <person name="Lim W.A."/>
            <person name="Manning G."/>
            <person name="Miller W.T."/>
            <person name="McGinnis W."/>
            <person name="Shapiro H."/>
            <person name="Tjian R."/>
            <person name="Grigoriev I.V."/>
            <person name="Rokhsar D."/>
        </authorList>
    </citation>
    <scope>NUCLEOTIDE SEQUENCE [LARGE SCALE GENOMIC DNA]</scope>
    <source>
        <strain evidence="4">MX1 / ATCC 50154</strain>
    </source>
</reference>
<dbReference type="GeneID" id="5892745"/>
<dbReference type="InParanoid" id="A9V4E1"/>
<dbReference type="KEGG" id="mbr:MONBRDRAFT_37880"/>
<organism evidence="3 4">
    <name type="scientific">Monosiga brevicollis</name>
    <name type="common">Choanoflagellate</name>
    <dbReference type="NCBI Taxonomy" id="81824"/>
    <lineage>
        <taxon>Eukaryota</taxon>
        <taxon>Choanoflagellata</taxon>
        <taxon>Craspedida</taxon>
        <taxon>Salpingoecidae</taxon>
        <taxon>Monosiga</taxon>
    </lineage>
</organism>
<evidence type="ECO:0000256" key="2">
    <source>
        <dbReference type="SAM" id="MobiDB-lite"/>
    </source>
</evidence>
<dbReference type="PANTHER" id="PTHR12093">
    <property type="entry name" value="NCK-ASSOCIATED PROTEIN 1"/>
    <property type="match status" value="1"/>
</dbReference>
<dbReference type="FunCoup" id="A9V4E1">
    <property type="interactions" value="906"/>
</dbReference>
<dbReference type="Pfam" id="PF09735">
    <property type="entry name" value="Nckap1"/>
    <property type="match status" value="2"/>
</dbReference>
<dbReference type="EMBL" id="CH991558">
    <property type="protein sequence ID" value="EDQ87694.1"/>
    <property type="molecule type" value="Genomic_DNA"/>
</dbReference>
<comment type="similarity">
    <text evidence="1">Belongs to the HEM-1/HEM-2 family.</text>
</comment>
<feature type="region of interest" description="Disordered" evidence="2">
    <location>
        <begin position="1"/>
        <end position="25"/>
    </location>
</feature>
<evidence type="ECO:0000313" key="4">
    <source>
        <dbReference type="Proteomes" id="UP000001357"/>
    </source>
</evidence>
<dbReference type="RefSeq" id="XP_001747614.1">
    <property type="nucleotide sequence ID" value="XM_001747562.1"/>
</dbReference>
<proteinExistence type="inferred from homology"/>
<dbReference type="PANTHER" id="PTHR12093:SF10">
    <property type="entry name" value="MEMBRANE-ASSOCIATED PROTEIN HEM"/>
    <property type="match status" value="1"/>
</dbReference>
<keyword evidence="4" id="KW-1185">Reference proteome</keyword>
<dbReference type="eggNOG" id="KOG1917">
    <property type="taxonomic scope" value="Eukaryota"/>
</dbReference>
<dbReference type="GO" id="GO:0000902">
    <property type="term" value="P:cell morphogenesis"/>
    <property type="evidence" value="ECO:0000318"/>
    <property type="project" value="GO_Central"/>
</dbReference>
<dbReference type="InterPro" id="IPR024420">
    <property type="entry name" value="TRAPP_III_complex_Trs85"/>
</dbReference>
<sequence>MANAHRRHSRRSSSSSLRRSPARWQPSQRPKLSLVLRISRALETLMVQGILPQLQRKVAELEDTVATARKGKSSFKLLKLWGSKATSAASDAGLGGSVYGMLSTEAQQRRLADLTFFLQNYKSAASHYSQLRKDFNNDKATRHAASASEMFAVCMSFVDVPTADQTYFDKALAAFLPEKGLGAYAMRLVLTYTHVLQSRRQYSEAVAELYIKQHPSAHRKAAFNFIQAGHCYAGAAASSLALRCLLSGWHMIKNKRWGLVEARLLTTMARQTAYLNHFSTTAAGERAVAVPLPPEGIAAGAELVVRCWVTLDSPGDHCLSLMAGYAGAQPAAELPFRTSRLAERIVVQPSLHVEAGLALHGQEEAQGFLTLRLRSHLANTATIRRFCLVNTDWALTPSSQGNLPSEVTADSHPLVTLPCVRASAQRQSLDAVLADEADSAVLAAECNRRMPNQEPFVLIIWSDSHAQVERAVTTCPLTSWDQGVALNEAVHVVLDYESVVVHDFSVDRFVPVAFPSLPSWSSGMNIVKGLSFGCSLLNGTERPGILNEKLYESQIKAAVKRFPHVDSLKPADGFVSQHREELGRTLASHYYTMVDLLEFQALNTELTTKFLDVITSYVACLLMLSRLEERKNIASCFTTVCELERKAPEPSFPRLARFLMEFDAPLKLLPTIFAPYEKILAQALHSMSKHIAMHYRDAAAYRKDHVLSVSNKPANVPHELLADEVFQLVAVALGDSYVFTLQGTQTIDIHAAYEQLIGFLKEGKKMAKVKTACHELINTVVAKSPSFHADRRTFLRSAMHQLLSIFREQPGLMGPQGLQLTTKEQEIVRGFIDTAFMMSEGGKPDLSGFQLDWLRLQASLSGKATRHPLIKHAPIASALNLATFHSYLAEDVGMETFVREAALPGQIYYYPRFFQNAFTDCLKSASQARFALSFAQICDGFIDNGTGFMPDGQRELSNKAFEMAYGCLDKMAACAAQTLGQIADVHIRMAEKTFISAIRGVENFVSMDVSSLFSRLLLEQSILDEHRTTLAGVYVKFYCDMIFSHGNNGRIVNSASRHMLISMSGSSGFKAEDYTDARELQALCRLVGPFGIKQLNDRMLGRAANAIGDLKVIVGKNGKLVELVQHCERATASEDVLRSLQDLEAFTSTLCFLGLVLDFRKYMLAALEVVLKDRIPFVYSAIAELNMQIRASSVQLLALTAGIDMQVDPQLELVLHSSRSGGSDQEYQFWITFMAMCAASVRHIGSASSGFAFKANVDAFENNAMGAATAISALSAAAFKTVAQQGMERQTIQIGQLMLLRIASTLLLRQMAGGDTRKNHRVGLAILNTIVESSPFVTADQLEKYLPYTLVRAANNTLFTRGASVTMFETE</sequence>
<dbReference type="GO" id="GO:0031209">
    <property type="term" value="C:SCAR complex"/>
    <property type="evidence" value="ECO:0000318"/>
    <property type="project" value="GO_Central"/>
</dbReference>
<dbReference type="GO" id="GO:0016477">
    <property type="term" value="P:cell migration"/>
    <property type="evidence" value="ECO:0000318"/>
    <property type="project" value="GO_Central"/>
</dbReference>